<accession>A0ABQ9WWW0</accession>
<dbReference type="EMBL" id="JARBJD010000327">
    <property type="protein sequence ID" value="KAK2943803.1"/>
    <property type="molecule type" value="Genomic_DNA"/>
</dbReference>
<evidence type="ECO:0000313" key="1">
    <source>
        <dbReference type="EMBL" id="KAK2943803.1"/>
    </source>
</evidence>
<sequence length="201" mass="23194">MEMLGTLILYCCDNLRVPLVKADLIRELVITLNPQFISLSDCEHIHINVLRIISLSVWLATPNGFTQLGIKDRNEQQAIHKTISQSVVAPVEKYISHLCVNRYSIVDGEQSQCFLDLLAQLLQISPYYQPTMDIVLNMPVFLAIPSCLTFFKNDDRMFNFLLCMYFSQQYWDKERGKVRNMGKNVNGMLRMEGIDARLEPE</sequence>
<comment type="caution">
    <text evidence="1">The sequence shown here is derived from an EMBL/GenBank/DDBJ whole genome shotgun (WGS) entry which is preliminary data.</text>
</comment>
<gene>
    <name evidence="1" type="ORF">BLNAU_21281</name>
</gene>
<protein>
    <submittedName>
        <fullName evidence="1">Uncharacterized protein</fullName>
    </submittedName>
</protein>
<name>A0ABQ9WWW0_9EUKA</name>
<organism evidence="1 2">
    <name type="scientific">Blattamonas nauphoetae</name>
    <dbReference type="NCBI Taxonomy" id="2049346"/>
    <lineage>
        <taxon>Eukaryota</taxon>
        <taxon>Metamonada</taxon>
        <taxon>Preaxostyla</taxon>
        <taxon>Oxymonadida</taxon>
        <taxon>Blattamonas</taxon>
    </lineage>
</organism>
<reference evidence="1 2" key="1">
    <citation type="journal article" date="2022" name="bioRxiv">
        <title>Genomics of Preaxostyla Flagellates Illuminates Evolutionary Transitions and the Path Towards Mitochondrial Loss.</title>
        <authorList>
            <person name="Novak L.V.F."/>
            <person name="Treitli S.C."/>
            <person name="Pyrih J."/>
            <person name="Halakuc P."/>
            <person name="Pipaliya S.V."/>
            <person name="Vacek V."/>
            <person name="Brzon O."/>
            <person name="Soukal P."/>
            <person name="Eme L."/>
            <person name="Dacks J.B."/>
            <person name="Karnkowska A."/>
            <person name="Elias M."/>
            <person name="Hampl V."/>
        </authorList>
    </citation>
    <scope>NUCLEOTIDE SEQUENCE [LARGE SCALE GENOMIC DNA]</scope>
    <source>
        <strain evidence="1">NAU3</strain>
        <tissue evidence="1">Gut</tissue>
    </source>
</reference>
<dbReference type="Proteomes" id="UP001281761">
    <property type="component" value="Unassembled WGS sequence"/>
</dbReference>
<proteinExistence type="predicted"/>
<keyword evidence="2" id="KW-1185">Reference proteome</keyword>
<evidence type="ECO:0000313" key="2">
    <source>
        <dbReference type="Proteomes" id="UP001281761"/>
    </source>
</evidence>